<dbReference type="OrthoDB" id="3169077at2"/>
<evidence type="ECO:0000256" key="9">
    <source>
        <dbReference type="SAM" id="SignalP"/>
    </source>
</evidence>
<dbReference type="Gene3D" id="3.40.50.740">
    <property type="match status" value="2"/>
</dbReference>
<dbReference type="GO" id="GO:0016491">
    <property type="term" value="F:oxidoreductase activity"/>
    <property type="evidence" value="ECO:0007669"/>
    <property type="project" value="UniProtKB-KW"/>
</dbReference>
<reference evidence="11 12" key="1">
    <citation type="submission" date="2019-01" db="EMBL/GenBank/DDBJ databases">
        <title>Senegalimassilia sp. nov. KGMB04484 isolated human feces.</title>
        <authorList>
            <person name="Han K.-I."/>
            <person name="Kim J.-S."/>
            <person name="Lee K.C."/>
            <person name="Suh M.K."/>
            <person name="Eom M.K."/>
            <person name="Lee J.H."/>
            <person name="Park S.-H."/>
            <person name="Kang S.W."/>
            <person name="Park J.-E."/>
            <person name="Oh B.S."/>
            <person name="Yu S.Y."/>
            <person name="Choi S.-H."/>
            <person name="Lee D.H."/>
            <person name="Yoon H."/>
            <person name="Kim B.-Y."/>
            <person name="Lee J.H."/>
            <person name="Lee J.-S."/>
        </authorList>
    </citation>
    <scope>NUCLEOTIDE SEQUENCE [LARGE SCALE GENOMIC DNA]</scope>
    <source>
        <strain evidence="11 12">KGMB04484</strain>
    </source>
</reference>
<dbReference type="Gene3D" id="2.40.40.20">
    <property type="match status" value="1"/>
</dbReference>
<accession>A0A4Q2K282</accession>
<evidence type="ECO:0000256" key="5">
    <source>
        <dbReference type="ARBA" id="ARBA00022723"/>
    </source>
</evidence>
<comment type="subcellular location">
    <subcellularLocation>
        <location evidence="2">Cell envelope</location>
    </subcellularLocation>
</comment>
<dbReference type="PROSITE" id="PS51318">
    <property type="entry name" value="TAT"/>
    <property type="match status" value="1"/>
</dbReference>
<comment type="cofactor">
    <cofactor evidence="1">
        <name>[4Fe-4S] cluster</name>
        <dbReference type="ChEBI" id="CHEBI:49883"/>
    </cofactor>
</comment>
<dbReference type="Pfam" id="PF01568">
    <property type="entry name" value="Molydop_binding"/>
    <property type="match status" value="1"/>
</dbReference>
<sequence>MAKLSLTRRSFLKASAMAGAAATVGFAAAPSAALAEGADPTAGEVKRIRSCCRACGKVECGTWVTVQDNKVIKVEGDESNAHSRGHCCAKSQSSMLALYHPDRLRYCLKRTNPKGEDDPGWVRISLAEAFDEAGAKLNEIVEKYGGEANFAMGGTSRVWAQPPYGTLKSIFPTPNAHLAYEICKGPRHFAGILTDEIGSPWMEVEQGPLVYVQWGTAAEYSNYDSTNRTVVDCSQRAYKHILVDPRMTPLGKEADLWLPLRVGTDLCLSLTWLKWILDNEAYDDLFVRRWTNAPFLWNPEKDGRTKKGWFQEMNGGVDMESRILTEADVDREWISQWWEPADEKYSYRRFICWDENNNKPTYWDAEACQWEGEKHKIPTTGTWIEHPYKPIIADAWLPDPSHFADPADPSYDAYWNEGNEGGKKSNPMGLPKNPALFPGGVEIKLKNGATIKAGTVWEAFSDSLSEYTPEYCESVTEVPAEKIVEAVKIYTTRLNPLHGNGGIHYQLAPDQTGHAVQNSRALQLIACITGNSDEPAGNRGSSKAEVDGCCGRANMKVTDHEPRDWGIREGVGTMELGNTPRDLSIDEQVPLIQNFVQYLIDEKSPLAERYGNHVPSAEEARWIAERKGGAYKSSRAWPGLKTSFDSNAKQISAERFPLLRYWNRWADSATIWDSINGIDTPYQIHGGVCMSGDFMNESNLLEAWEALTRLDFWLDFNLWSCPNNGCADIVIPVLHWLEVNTGRVSQGAGGIFGAGQRAVEPMGDCIYDPVAVICLHLGMAKAVSGKEHPTRADIPADRSALIWNDRDLNYDGWNNLDYNNFVQMGGDVTYEQQEYRVLKDATDWWRIEEFKGKENKPEPVIPAFPSYAASEQPAQVSNDVAGPDFPEYAAKFQEEGWFDCRKWHPERWGTYRRWEMGYRRQQGGYNLYAAIDEKCGFMTPTAKVEVWSTIAETYIPDTTKTFAETCSPDRAAYDGKIPDIDKFPHWFEPKNSKAEAPRYYHKDQADQISTTDSYINDNYKGDHLMEEYKENLQKYGDDHAFIMTTGSRQPVYFHSEHRQLPWCRELWPSPRVEINPSDAARMGIEQGDWVWIRTPWGAVREVADLYYGIKEGTINANHAWWYPEMDTASHGFELVGINCCMDKYAQCWVCGASQLRGIPALIYKATAENSPFNNPVPCDPKGNPAITNANDPRLKEWLSNDPRLADAKVDLTFANMDAKGCQPSIQSPDALATGKLSQGSVGNDALGQYINKGSLSDKLGSYK</sequence>
<comment type="caution">
    <text evidence="11">The sequence shown here is derived from an EMBL/GenBank/DDBJ whole genome shotgun (WGS) entry which is preliminary data.</text>
</comment>
<dbReference type="Pfam" id="PF04879">
    <property type="entry name" value="Molybdop_Fe4S4"/>
    <property type="match status" value="1"/>
</dbReference>
<keyword evidence="9" id="KW-0732">Signal</keyword>
<dbReference type="InterPro" id="IPR019546">
    <property type="entry name" value="TAT_signal_bac_arc"/>
</dbReference>
<dbReference type="GO" id="GO:0051539">
    <property type="term" value="F:4 iron, 4 sulfur cluster binding"/>
    <property type="evidence" value="ECO:0007669"/>
    <property type="project" value="UniProtKB-KW"/>
</dbReference>
<evidence type="ECO:0000256" key="8">
    <source>
        <dbReference type="ARBA" id="ARBA00023014"/>
    </source>
</evidence>
<keyword evidence="7" id="KW-0408">Iron</keyword>
<dbReference type="Pfam" id="PF10518">
    <property type="entry name" value="TAT_signal"/>
    <property type="match status" value="1"/>
</dbReference>
<evidence type="ECO:0000256" key="1">
    <source>
        <dbReference type="ARBA" id="ARBA00001966"/>
    </source>
</evidence>
<dbReference type="Proteomes" id="UP000293345">
    <property type="component" value="Unassembled WGS sequence"/>
</dbReference>
<dbReference type="AlphaFoldDB" id="A0A4Q2K282"/>
<dbReference type="InterPro" id="IPR009010">
    <property type="entry name" value="Asp_de-COase-like_dom_sf"/>
</dbReference>
<evidence type="ECO:0000256" key="3">
    <source>
        <dbReference type="ARBA" id="ARBA00010312"/>
    </source>
</evidence>
<dbReference type="InterPro" id="IPR006311">
    <property type="entry name" value="TAT_signal"/>
</dbReference>
<dbReference type="Gene3D" id="3.40.228.10">
    <property type="entry name" value="Dimethylsulfoxide Reductase, domain 2"/>
    <property type="match status" value="2"/>
</dbReference>
<gene>
    <name evidence="11" type="ORF">ET524_04560</name>
</gene>
<dbReference type="GO" id="GO:0043546">
    <property type="term" value="F:molybdopterin cofactor binding"/>
    <property type="evidence" value="ECO:0007669"/>
    <property type="project" value="InterPro"/>
</dbReference>
<dbReference type="GO" id="GO:0030313">
    <property type="term" value="C:cell envelope"/>
    <property type="evidence" value="ECO:0007669"/>
    <property type="project" value="UniProtKB-SubCell"/>
</dbReference>
<dbReference type="InterPro" id="IPR037949">
    <property type="entry name" value="MopB_CT_Acetylene-hydratase"/>
</dbReference>
<dbReference type="CDD" id="cd00368">
    <property type="entry name" value="Molybdopterin-Binding"/>
    <property type="match status" value="1"/>
</dbReference>
<evidence type="ECO:0000256" key="6">
    <source>
        <dbReference type="ARBA" id="ARBA00023002"/>
    </source>
</evidence>
<proteinExistence type="inferred from homology"/>
<keyword evidence="5" id="KW-0479">Metal-binding</keyword>
<dbReference type="InterPro" id="IPR006963">
    <property type="entry name" value="Mopterin_OxRdtase_4Fe-4S_dom"/>
</dbReference>
<dbReference type="PANTHER" id="PTHR43598">
    <property type="entry name" value="TUNGSTEN-CONTAINING FORMYLMETHANOFURAN DEHYDROGENASE 2 SUBUNIT B"/>
    <property type="match status" value="1"/>
</dbReference>
<dbReference type="EMBL" id="SDPW01000001">
    <property type="protein sequence ID" value="RXZ53833.1"/>
    <property type="molecule type" value="Genomic_DNA"/>
</dbReference>
<feature type="chain" id="PRO_5020745578" evidence="9">
    <location>
        <begin position="36"/>
        <end position="1263"/>
    </location>
</feature>
<dbReference type="GO" id="GO:0018818">
    <property type="term" value="F:acetylene hydratase activity"/>
    <property type="evidence" value="ECO:0007669"/>
    <property type="project" value="InterPro"/>
</dbReference>
<dbReference type="SUPFAM" id="SSF50692">
    <property type="entry name" value="ADC-like"/>
    <property type="match status" value="1"/>
</dbReference>
<protein>
    <submittedName>
        <fullName evidence="11">Twin-arginine translocation signal domain-containing protein</fullName>
    </submittedName>
</protein>
<dbReference type="SUPFAM" id="SSF53706">
    <property type="entry name" value="Formate dehydrogenase/DMSO reductase, domains 1-3"/>
    <property type="match status" value="1"/>
</dbReference>
<feature type="domain" description="4Fe-4S Mo/W bis-MGD-type" evidence="10">
    <location>
        <begin position="45"/>
        <end position="102"/>
    </location>
</feature>
<evidence type="ECO:0000256" key="7">
    <source>
        <dbReference type="ARBA" id="ARBA00023004"/>
    </source>
</evidence>
<keyword evidence="4" id="KW-0004">4Fe-4S</keyword>
<keyword evidence="12" id="KW-1185">Reference proteome</keyword>
<dbReference type="InterPro" id="IPR006657">
    <property type="entry name" value="MoPterin_dinucl-bd_dom"/>
</dbReference>
<dbReference type="NCBIfam" id="TIGR01409">
    <property type="entry name" value="TAT_signal_seq"/>
    <property type="match status" value="1"/>
</dbReference>
<dbReference type="SMART" id="SM00926">
    <property type="entry name" value="Molybdop_Fe4S4"/>
    <property type="match status" value="1"/>
</dbReference>
<evidence type="ECO:0000259" key="10">
    <source>
        <dbReference type="PROSITE" id="PS51669"/>
    </source>
</evidence>
<feature type="signal peptide" evidence="9">
    <location>
        <begin position="1"/>
        <end position="35"/>
    </location>
</feature>
<dbReference type="Gene3D" id="2.20.25.90">
    <property type="entry name" value="ADC-like domains"/>
    <property type="match status" value="1"/>
</dbReference>
<dbReference type="CDD" id="cd02781">
    <property type="entry name" value="MopB_CT_Acetylene-hydratase"/>
    <property type="match status" value="1"/>
</dbReference>
<evidence type="ECO:0000313" key="12">
    <source>
        <dbReference type="Proteomes" id="UP000293345"/>
    </source>
</evidence>
<organism evidence="11 12">
    <name type="scientific">Senegalimassilia faecalis</name>
    <dbReference type="NCBI Taxonomy" id="2509433"/>
    <lineage>
        <taxon>Bacteria</taxon>
        <taxon>Bacillati</taxon>
        <taxon>Actinomycetota</taxon>
        <taxon>Coriobacteriia</taxon>
        <taxon>Coriobacteriales</taxon>
        <taxon>Coriobacteriaceae</taxon>
        <taxon>Senegalimassilia</taxon>
    </lineage>
</organism>
<evidence type="ECO:0000256" key="2">
    <source>
        <dbReference type="ARBA" id="ARBA00004196"/>
    </source>
</evidence>
<dbReference type="RefSeq" id="WP_129423611.1">
    <property type="nucleotide sequence ID" value="NZ_SDPW01000001.1"/>
</dbReference>
<comment type="similarity">
    <text evidence="3">Belongs to the prokaryotic molybdopterin-containing oxidoreductase family.</text>
</comment>
<evidence type="ECO:0000313" key="11">
    <source>
        <dbReference type="EMBL" id="RXZ53833.1"/>
    </source>
</evidence>
<dbReference type="PROSITE" id="PS51669">
    <property type="entry name" value="4FE4S_MOW_BIS_MGD"/>
    <property type="match status" value="1"/>
</dbReference>
<dbReference type="PANTHER" id="PTHR43598:SF5">
    <property type="entry name" value="DMSO REDUCTASE CHAIN A"/>
    <property type="match status" value="1"/>
</dbReference>
<keyword evidence="6" id="KW-0560">Oxidoreductase</keyword>
<dbReference type="GO" id="GO:0046872">
    <property type="term" value="F:metal ion binding"/>
    <property type="evidence" value="ECO:0007669"/>
    <property type="project" value="UniProtKB-KW"/>
</dbReference>
<evidence type="ECO:0000256" key="4">
    <source>
        <dbReference type="ARBA" id="ARBA00022485"/>
    </source>
</evidence>
<name>A0A4Q2K282_9ACTN</name>
<keyword evidence="8" id="KW-0411">Iron-sulfur</keyword>